<dbReference type="EMBL" id="MU006243">
    <property type="protein sequence ID" value="KAF2819795.1"/>
    <property type="molecule type" value="Genomic_DNA"/>
</dbReference>
<keyword evidence="2" id="KW-1185">Reference proteome</keyword>
<organism evidence="1 2">
    <name type="scientific">Ophiobolus disseminans</name>
    <dbReference type="NCBI Taxonomy" id="1469910"/>
    <lineage>
        <taxon>Eukaryota</taxon>
        <taxon>Fungi</taxon>
        <taxon>Dikarya</taxon>
        <taxon>Ascomycota</taxon>
        <taxon>Pezizomycotina</taxon>
        <taxon>Dothideomycetes</taxon>
        <taxon>Pleosporomycetidae</taxon>
        <taxon>Pleosporales</taxon>
        <taxon>Pleosporineae</taxon>
        <taxon>Phaeosphaeriaceae</taxon>
        <taxon>Ophiobolus</taxon>
    </lineage>
</organism>
<name>A0A6A6ZHS8_9PLEO</name>
<gene>
    <name evidence="1" type="ORF">CC86DRAFT_128573</name>
</gene>
<accession>A0A6A6ZHS8</accession>
<evidence type="ECO:0000313" key="2">
    <source>
        <dbReference type="Proteomes" id="UP000799424"/>
    </source>
</evidence>
<evidence type="ECO:0000313" key="1">
    <source>
        <dbReference type="EMBL" id="KAF2819795.1"/>
    </source>
</evidence>
<dbReference type="Proteomes" id="UP000799424">
    <property type="component" value="Unassembled WGS sequence"/>
</dbReference>
<proteinExistence type="predicted"/>
<sequence>MPHATAYFSPLSVSLSPGWSQIYLGRFVGRLMSSGRSRAVGFPCFEGDDGSLGCDGVLSIVLSRVVAGCTSAATKLNE</sequence>
<dbReference type="AlphaFoldDB" id="A0A6A6ZHS8"/>
<reference evidence="1" key="1">
    <citation type="journal article" date="2020" name="Stud. Mycol.">
        <title>101 Dothideomycetes genomes: a test case for predicting lifestyles and emergence of pathogens.</title>
        <authorList>
            <person name="Haridas S."/>
            <person name="Albert R."/>
            <person name="Binder M."/>
            <person name="Bloem J."/>
            <person name="Labutti K."/>
            <person name="Salamov A."/>
            <person name="Andreopoulos B."/>
            <person name="Baker S."/>
            <person name="Barry K."/>
            <person name="Bills G."/>
            <person name="Bluhm B."/>
            <person name="Cannon C."/>
            <person name="Castanera R."/>
            <person name="Culley D."/>
            <person name="Daum C."/>
            <person name="Ezra D."/>
            <person name="Gonzalez J."/>
            <person name="Henrissat B."/>
            <person name="Kuo A."/>
            <person name="Liang C."/>
            <person name="Lipzen A."/>
            <person name="Lutzoni F."/>
            <person name="Magnuson J."/>
            <person name="Mondo S."/>
            <person name="Nolan M."/>
            <person name="Ohm R."/>
            <person name="Pangilinan J."/>
            <person name="Park H.-J."/>
            <person name="Ramirez L."/>
            <person name="Alfaro M."/>
            <person name="Sun H."/>
            <person name="Tritt A."/>
            <person name="Yoshinaga Y."/>
            <person name="Zwiers L.-H."/>
            <person name="Turgeon B."/>
            <person name="Goodwin S."/>
            <person name="Spatafora J."/>
            <person name="Crous P."/>
            <person name="Grigoriev I."/>
        </authorList>
    </citation>
    <scope>NUCLEOTIDE SEQUENCE</scope>
    <source>
        <strain evidence="1">CBS 113818</strain>
    </source>
</reference>
<protein>
    <submittedName>
        <fullName evidence="1">Uncharacterized protein</fullName>
    </submittedName>
</protein>